<dbReference type="RefSeq" id="WP_343984694.1">
    <property type="nucleotide sequence ID" value="NZ_BAAAJG010000025.1"/>
</dbReference>
<organism evidence="1 2">
    <name type="scientific">Pseudonocardia aurantiaca</name>
    <dbReference type="NCBI Taxonomy" id="75290"/>
    <lineage>
        <taxon>Bacteria</taxon>
        <taxon>Bacillati</taxon>
        <taxon>Actinomycetota</taxon>
        <taxon>Actinomycetes</taxon>
        <taxon>Pseudonocardiales</taxon>
        <taxon>Pseudonocardiaceae</taxon>
        <taxon>Pseudonocardia</taxon>
    </lineage>
</organism>
<reference evidence="2" key="1">
    <citation type="journal article" date="2019" name="Int. J. Syst. Evol. Microbiol.">
        <title>The Global Catalogue of Microorganisms (GCM) 10K type strain sequencing project: providing services to taxonomists for standard genome sequencing and annotation.</title>
        <authorList>
            <consortium name="The Broad Institute Genomics Platform"/>
            <consortium name="The Broad Institute Genome Sequencing Center for Infectious Disease"/>
            <person name="Wu L."/>
            <person name="Ma J."/>
        </authorList>
    </citation>
    <scope>NUCLEOTIDE SEQUENCE [LARGE SCALE GENOMIC DNA]</scope>
    <source>
        <strain evidence="2">JCM 12165</strain>
    </source>
</reference>
<gene>
    <name evidence="1" type="ORF">ACFSCY_33390</name>
</gene>
<proteinExistence type="predicted"/>
<keyword evidence="2" id="KW-1185">Reference proteome</keyword>
<evidence type="ECO:0000313" key="2">
    <source>
        <dbReference type="Proteomes" id="UP001597145"/>
    </source>
</evidence>
<comment type="caution">
    <text evidence="1">The sequence shown here is derived from an EMBL/GenBank/DDBJ whole genome shotgun (WGS) entry which is preliminary data.</text>
</comment>
<evidence type="ECO:0000313" key="1">
    <source>
        <dbReference type="EMBL" id="MFD1534323.1"/>
    </source>
</evidence>
<accession>A0ABW4FV29</accession>
<protein>
    <recommendedName>
        <fullName evidence="3">DNA-binding protein</fullName>
    </recommendedName>
</protein>
<dbReference type="Proteomes" id="UP001597145">
    <property type="component" value="Unassembled WGS sequence"/>
</dbReference>
<evidence type="ECO:0008006" key="3">
    <source>
        <dbReference type="Google" id="ProtNLM"/>
    </source>
</evidence>
<sequence length="160" mass="17089">MRALPTSAGLVDNLVAVVTSRLLDPLEIVLDDGVLDDGDLVDALRARVVLKAKGWAAEMLGDDDYVAGRAAYRLIAALYPGDEPFDPPAQWWLTPLGQVVAQRVGFPGLEGVSVPVAAAMLGVSRQFVHDLMKRGKLDRSVDGTVSVASIRARINERNAG</sequence>
<dbReference type="EMBL" id="JBHUCP010000033">
    <property type="protein sequence ID" value="MFD1534323.1"/>
    <property type="molecule type" value="Genomic_DNA"/>
</dbReference>
<name>A0ABW4FV29_9PSEU</name>